<reference evidence="5" key="1">
    <citation type="submission" date="2010-01" db="EMBL/GenBank/DDBJ databases">
        <title>Genome fragments of uncultured bacteria from the North Pacific subtropical Gyre.</title>
        <authorList>
            <person name="Pham V.D."/>
            <person name="Delong E.F."/>
        </authorList>
    </citation>
    <scope>NUCLEOTIDE SEQUENCE</scope>
</reference>
<keyword evidence="3 5" id="KW-0418">Kinase</keyword>
<protein>
    <submittedName>
        <fullName evidence="5">Sugar kinases, ribokinase family</fullName>
    </submittedName>
</protein>
<dbReference type="GO" id="GO:0016301">
    <property type="term" value="F:kinase activity"/>
    <property type="evidence" value="ECO:0007669"/>
    <property type="project" value="UniProtKB-KW"/>
</dbReference>
<dbReference type="InterPro" id="IPR011611">
    <property type="entry name" value="PfkB_dom"/>
</dbReference>
<evidence type="ECO:0000256" key="2">
    <source>
        <dbReference type="ARBA" id="ARBA00022679"/>
    </source>
</evidence>
<dbReference type="PANTHER" id="PTHR43085">
    <property type="entry name" value="HEXOKINASE FAMILY MEMBER"/>
    <property type="match status" value="1"/>
</dbReference>
<evidence type="ECO:0000256" key="1">
    <source>
        <dbReference type="ARBA" id="ARBA00010688"/>
    </source>
</evidence>
<dbReference type="InterPro" id="IPR050306">
    <property type="entry name" value="PfkB_Carbo_kinase"/>
</dbReference>
<feature type="domain" description="Carbohydrate kinase PfkB" evidence="4">
    <location>
        <begin position="23"/>
        <end position="283"/>
    </location>
</feature>
<evidence type="ECO:0000313" key="5">
    <source>
        <dbReference type="EMBL" id="ADI23050.1"/>
    </source>
</evidence>
<name>E7C6H6_9BACT</name>
<dbReference type="EMBL" id="GU568004">
    <property type="protein sequence ID" value="ADI23050.1"/>
    <property type="molecule type" value="Genomic_DNA"/>
</dbReference>
<dbReference type="Pfam" id="PF00294">
    <property type="entry name" value="PfkB"/>
    <property type="match status" value="1"/>
</dbReference>
<organism evidence="5">
    <name type="scientific">uncultured Planctomycetales bacterium HF0770_03I01</name>
    <dbReference type="NCBI Taxonomy" id="723609"/>
    <lineage>
        <taxon>Bacteria</taxon>
        <taxon>Pseudomonadati</taxon>
        <taxon>Planctomycetota</taxon>
        <taxon>Planctomycetia</taxon>
        <taxon>Planctomycetales</taxon>
        <taxon>environmental samples</taxon>
    </lineage>
</organism>
<dbReference type="PANTHER" id="PTHR43085:SF57">
    <property type="entry name" value="CARBOHYDRATE KINASE PFKB DOMAIN-CONTAINING PROTEIN"/>
    <property type="match status" value="1"/>
</dbReference>
<sequence>MNSFDVYVVGQIVKDYNFLSVKGKKFVKASGGTAFYSTHAYHLLGLKTAVLTSFNKNDVFSLTPGFKNKKISIFNNKNATTTEFRNYYTKNRLNVRSQEAIFNNRPVNGKLGKAKIYHFGPLILNDIDAKLYQVVKKLNGIKVIDIQGLIRSIIEKKIVEKRNTEMKKFLKNFNILKCDTKELHLIRNTADKKRIINYLFDLGLSEIIETKGFLGSTIYSKLEGTAVIPSFIPNKVVDSTGCGDTYTAIYCYARLKKYSIYHSGLLASAGSGLKTEKTGPLNCSFQTIKRRVNSICQI</sequence>
<accession>E7C6H6</accession>
<dbReference type="Gene3D" id="3.40.1190.20">
    <property type="match status" value="1"/>
</dbReference>
<dbReference type="AlphaFoldDB" id="E7C6H6"/>
<comment type="similarity">
    <text evidence="1">Belongs to the carbohydrate kinase PfkB family.</text>
</comment>
<evidence type="ECO:0000256" key="3">
    <source>
        <dbReference type="ARBA" id="ARBA00022777"/>
    </source>
</evidence>
<keyword evidence="2" id="KW-0808">Transferase</keyword>
<dbReference type="SUPFAM" id="SSF53613">
    <property type="entry name" value="Ribokinase-like"/>
    <property type="match status" value="1"/>
</dbReference>
<evidence type="ECO:0000259" key="4">
    <source>
        <dbReference type="Pfam" id="PF00294"/>
    </source>
</evidence>
<dbReference type="InterPro" id="IPR029056">
    <property type="entry name" value="Ribokinase-like"/>
</dbReference>
<proteinExistence type="inferred from homology"/>